<accession>A0A8H5WDG3</accession>
<dbReference type="OrthoDB" id="4794810at2759"/>
<evidence type="ECO:0000259" key="1">
    <source>
        <dbReference type="Pfam" id="PF23155"/>
    </source>
</evidence>
<dbReference type="Proteomes" id="UP000567885">
    <property type="component" value="Unassembled WGS sequence"/>
</dbReference>
<dbReference type="EMBL" id="JAAGWQ010000520">
    <property type="protein sequence ID" value="KAF5654258.1"/>
    <property type="molecule type" value="Genomic_DNA"/>
</dbReference>
<dbReference type="PANTHER" id="PTHR38117">
    <property type="entry name" value="NACHT AND WD40 DOMAIN PROTEIN"/>
    <property type="match status" value="1"/>
</dbReference>
<evidence type="ECO:0000313" key="2">
    <source>
        <dbReference type="EMBL" id="KAF5654258.1"/>
    </source>
</evidence>
<protein>
    <recommendedName>
        <fullName evidence="1">DUF7053 domain-containing protein</fullName>
    </recommendedName>
</protein>
<dbReference type="PANTHER" id="PTHR38117:SF1">
    <property type="entry name" value="DUF3074 DOMAIN-CONTAINING PROTEIN"/>
    <property type="match status" value="1"/>
</dbReference>
<dbReference type="InterPro" id="IPR055481">
    <property type="entry name" value="DUF7053"/>
</dbReference>
<name>A0A8H5WDG3_FUSHE</name>
<comment type="caution">
    <text evidence="2">The sequence shown here is derived from an EMBL/GenBank/DDBJ whole genome shotgun (WGS) entry which is preliminary data.</text>
</comment>
<gene>
    <name evidence="2" type="ORF">FHETE_11326</name>
</gene>
<organism evidence="2 3">
    <name type="scientific">Fusarium heterosporum</name>
    <dbReference type="NCBI Taxonomy" id="42747"/>
    <lineage>
        <taxon>Eukaryota</taxon>
        <taxon>Fungi</taxon>
        <taxon>Dikarya</taxon>
        <taxon>Ascomycota</taxon>
        <taxon>Pezizomycotina</taxon>
        <taxon>Sordariomycetes</taxon>
        <taxon>Hypocreomycetidae</taxon>
        <taxon>Hypocreales</taxon>
        <taxon>Nectriaceae</taxon>
        <taxon>Fusarium</taxon>
        <taxon>Fusarium heterosporum species complex</taxon>
    </lineage>
</organism>
<proteinExistence type="predicted"/>
<evidence type="ECO:0000313" key="3">
    <source>
        <dbReference type="Proteomes" id="UP000567885"/>
    </source>
</evidence>
<dbReference type="Pfam" id="PF23155">
    <property type="entry name" value="DUF7053"/>
    <property type="match status" value="1"/>
</dbReference>
<feature type="domain" description="DUF7053" evidence="1">
    <location>
        <begin position="4"/>
        <end position="164"/>
    </location>
</feature>
<keyword evidence="3" id="KW-1185">Reference proteome</keyword>
<sequence length="168" mass="18780">MFRTTAQIQHTSTIPSGIAASKAIEMLHDHVFFLRCNPYMIKHEALPVPEPAPSFPDTLKVRPVPLPDCYSVTDRIHALPAGMWDSDVVSTYEFFDLDRGVFVRTRGPMGLVLETVWQIEEATDESLEITENVEISCSRLMIGMIKSSCEAGWKGVHGKMLERLNGSS</sequence>
<dbReference type="AlphaFoldDB" id="A0A8H5WDG3"/>
<reference evidence="2 3" key="1">
    <citation type="submission" date="2020-05" db="EMBL/GenBank/DDBJ databases">
        <title>Identification and distribution of gene clusters putatively required for synthesis of sphingolipid metabolism inhibitors in phylogenetically diverse species of the filamentous fungus Fusarium.</title>
        <authorList>
            <person name="Kim H.-S."/>
            <person name="Busman M."/>
            <person name="Brown D.W."/>
            <person name="Divon H."/>
            <person name="Uhlig S."/>
            <person name="Proctor R.H."/>
        </authorList>
    </citation>
    <scope>NUCLEOTIDE SEQUENCE [LARGE SCALE GENOMIC DNA]</scope>
    <source>
        <strain evidence="2 3">NRRL 20693</strain>
    </source>
</reference>